<dbReference type="InterPro" id="IPR013783">
    <property type="entry name" value="Ig-like_fold"/>
</dbReference>
<dbReference type="SUPFAM" id="SSF48726">
    <property type="entry name" value="Immunoglobulin"/>
    <property type="match status" value="1"/>
</dbReference>
<comment type="caution">
    <text evidence="2">The sequence shown here is derived from an EMBL/GenBank/DDBJ whole genome shotgun (WGS) entry which is preliminary data.</text>
</comment>
<dbReference type="InterPro" id="IPR011042">
    <property type="entry name" value="6-blade_b-propeller_TolB-like"/>
</dbReference>
<name>A0ABW0S004_9BURK</name>
<dbReference type="InterPro" id="IPR007110">
    <property type="entry name" value="Ig-like_dom"/>
</dbReference>
<evidence type="ECO:0000313" key="3">
    <source>
        <dbReference type="Proteomes" id="UP001596086"/>
    </source>
</evidence>
<dbReference type="PANTHER" id="PTHR13833">
    <property type="match status" value="1"/>
</dbReference>
<evidence type="ECO:0000259" key="1">
    <source>
        <dbReference type="PROSITE" id="PS50835"/>
    </source>
</evidence>
<keyword evidence="3" id="KW-1185">Reference proteome</keyword>
<dbReference type="PANTHER" id="PTHR13833:SF71">
    <property type="entry name" value="NHL DOMAIN-CONTAINING PROTEIN"/>
    <property type="match status" value="1"/>
</dbReference>
<dbReference type="InterPro" id="IPR003599">
    <property type="entry name" value="Ig_sub"/>
</dbReference>
<dbReference type="InterPro" id="IPR036179">
    <property type="entry name" value="Ig-like_dom_sf"/>
</dbReference>
<protein>
    <recommendedName>
        <fullName evidence="1">Ig-like domain-containing protein</fullName>
    </recommendedName>
</protein>
<feature type="domain" description="Ig-like" evidence="1">
    <location>
        <begin position="28"/>
        <end position="108"/>
    </location>
</feature>
<organism evidence="2 3">
    <name type="scientific">Massilia aerilata</name>
    <dbReference type="NCBI Taxonomy" id="453817"/>
    <lineage>
        <taxon>Bacteria</taxon>
        <taxon>Pseudomonadati</taxon>
        <taxon>Pseudomonadota</taxon>
        <taxon>Betaproteobacteria</taxon>
        <taxon>Burkholderiales</taxon>
        <taxon>Oxalobacteraceae</taxon>
        <taxon>Telluria group</taxon>
        <taxon>Massilia</taxon>
    </lineage>
</organism>
<sequence length="718" mass="72823">MMLALSACGGGGGGSTAAPPPVASVQAPVIATQPAPQSVAVGQAATFNVAATGDGLSYQWQRNGADIAGATGASYVLNNAQAADDGSRFTVVVRNAGGSTTSAAATLQVKVGQLSLLAGTLGGAGQMDGPVGRFNHPANVVSSPSGELWLNDYFLPNQSMELRKVSQAPGASPTVTTLPHKDPFVNVIGAVDAAGNRYENWYLAIHKTTPAGVRTLLAGNPRAPGSADGAGIDAGFGAISGMAVDAGGTLYVADRVNATIRKVSPAGVVTTLAGSAGLSGSQDGTGAAARFRKPGALVLDKAGNVYVLDDDTVLRKMTPAGVVVTVATVPRWISSSGYPDMAEPNSSAPVVGGLAVGDDGSVYVLSGNIRRVSPAGAVTNFAGDPFTWRAGATMSQDAAGNMYVVAPNQPVVFRVAPAGVISAFAGLPAAAEDTYGYNIAQRIRFGRAGLYADAQGNVTFVGGGKVRRTTAGGVVTTLAGPAFDDNAFPNAYSVSGLAYGRDLLAYSNGTLKSVDNFGNTTAILASVSNDGLRDGPRGVGSVYSPSNFLADSKGNIYFLDTVVGHVPTIVTQPAWTYVRRISPDGAITTLRDASQDAILHWLADKDGNILFGSADGVKRMTPDGAVSTLYARPADLAPLAFYGPMALDRSGNLYIASEGVLRKITPAGTVSIVAGTPGVLGVRLGALPGSLNEVSALTVGDDGALYLQSENAVLKLTQ</sequence>
<proteinExistence type="predicted"/>
<reference evidence="3" key="1">
    <citation type="journal article" date="2019" name="Int. J. Syst. Evol. Microbiol.">
        <title>The Global Catalogue of Microorganisms (GCM) 10K type strain sequencing project: providing services to taxonomists for standard genome sequencing and annotation.</title>
        <authorList>
            <consortium name="The Broad Institute Genomics Platform"/>
            <consortium name="The Broad Institute Genome Sequencing Center for Infectious Disease"/>
            <person name="Wu L."/>
            <person name="Ma J."/>
        </authorList>
    </citation>
    <scope>NUCLEOTIDE SEQUENCE [LARGE SCALE GENOMIC DNA]</scope>
    <source>
        <strain evidence="3">CGMCC 4.5798</strain>
    </source>
</reference>
<dbReference type="Gene3D" id="2.60.40.10">
    <property type="entry name" value="Immunoglobulins"/>
    <property type="match status" value="1"/>
</dbReference>
<dbReference type="RefSeq" id="WP_379769569.1">
    <property type="nucleotide sequence ID" value="NZ_JBHSMZ010000005.1"/>
</dbReference>
<evidence type="ECO:0000313" key="2">
    <source>
        <dbReference type="EMBL" id="MFC5548602.1"/>
    </source>
</evidence>
<accession>A0ABW0S004</accession>
<gene>
    <name evidence="2" type="ORF">ACFPO9_08770</name>
</gene>
<dbReference type="SUPFAM" id="SSF63829">
    <property type="entry name" value="Calcium-dependent phosphotriesterase"/>
    <property type="match status" value="1"/>
</dbReference>
<dbReference type="Proteomes" id="UP001596086">
    <property type="component" value="Unassembled WGS sequence"/>
</dbReference>
<dbReference type="EMBL" id="JBHSMZ010000005">
    <property type="protein sequence ID" value="MFC5548602.1"/>
    <property type="molecule type" value="Genomic_DNA"/>
</dbReference>
<dbReference type="SUPFAM" id="SSF63825">
    <property type="entry name" value="YWTD domain"/>
    <property type="match status" value="1"/>
</dbReference>
<dbReference type="SMART" id="SM00409">
    <property type="entry name" value="IG"/>
    <property type="match status" value="1"/>
</dbReference>
<dbReference type="PROSITE" id="PS50835">
    <property type="entry name" value="IG_LIKE"/>
    <property type="match status" value="1"/>
</dbReference>
<dbReference type="Gene3D" id="2.120.10.30">
    <property type="entry name" value="TolB, C-terminal domain"/>
    <property type="match status" value="4"/>
</dbReference>